<evidence type="ECO:0000313" key="1">
    <source>
        <dbReference type="EMBL" id="WPX72096.1"/>
    </source>
</evidence>
<protein>
    <submittedName>
        <fullName evidence="1">Uncharacterized protein</fullName>
    </submittedName>
</protein>
<reference evidence="1" key="1">
    <citation type="submission" date="2023-10" db="EMBL/GenBank/DDBJ databases">
        <title>Genome sequence of Blautia coccoides DSM 935.</title>
        <authorList>
            <person name="Boeer T."/>
            <person name="Bengelsdorf F.R."/>
            <person name="Daniel R."/>
            <person name="Poehlein A."/>
        </authorList>
    </citation>
    <scope>NUCLEOTIDE SEQUENCE [LARGE SCALE GENOMIC DNA]</scope>
    <source>
        <strain evidence="1">DSM 935</strain>
    </source>
</reference>
<evidence type="ECO:0000313" key="2">
    <source>
        <dbReference type="Proteomes" id="UP001325248"/>
    </source>
</evidence>
<organism evidence="1 2">
    <name type="scientific">Blautia producta</name>
    <dbReference type="NCBI Taxonomy" id="33035"/>
    <lineage>
        <taxon>Bacteria</taxon>
        <taxon>Bacillati</taxon>
        <taxon>Bacillota</taxon>
        <taxon>Clostridia</taxon>
        <taxon>Lachnospirales</taxon>
        <taxon>Lachnospiraceae</taxon>
        <taxon>Blautia</taxon>
    </lineage>
</organism>
<gene>
    <name evidence="1" type="ORF">BLCOC_04200</name>
</gene>
<dbReference type="Proteomes" id="UP001325248">
    <property type="component" value="Chromosome"/>
</dbReference>
<sequence>MPDFDCRSAAKSGFLLCEWKIVHQIAGYSILPMDITVYTITNIKPPAARTEKDCSIYSEGYDTCYAASALGYI</sequence>
<keyword evidence="2" id="KW-1185">Reference proteome</keyword>
<dbReference type="EMBL" id="CP136422">
    <property type="protein sequence ID" value="WPX72096.1"/>
    <property type="molecule type" value="Genomic_DNA"/>
</dbReference>
<proteinExistence type="predicted"/>
<name>A0ABZ0UA13_9FIRM</name>
<accession>A0ABZ0UA13</accession>